<feature type="domain" description="TRNA-binding" evidence="4">
    <location>
        <begin position="8"/>
        <end position="112"/>
    </location>
</feature>
<dbReference type="CDD" id="cd02798">
    <property type="entry name" value="tRNA_bind_CsaA"/>
    <property type="match status" value="1"/>
</dbReference>
<dbReference type="NCBIfam" id="TIGR02222">
    <property type="entry name" value="chap_CsaA"/>
    <property type="match status" value="1"/>
</dbReference>
<gene>
    <name evidence="5" type="ORF">C8P63_10754</name>
</gene>
<keyword evidence="2 3" id="KW-0694">RNA-binding</keyword>
<dbReference type="AlphaFoldDB" id="A0A2T6BYW0"/>
<dbReference type="InterPro" id="IPR002547">
    <property type="entry name" value="tRNA-bd_dom"/>
</dbReference>
<keyword evidence="6" id="KW-1185">Reference proteome</keyword>
<accession>A0A2T6BYW0</accession>
<dbReference type="RefSeq" id="WP_108022558.1">
    <property type="nucleotide sequence ID" value="NZ_QBKR01000007.1"/>
</dbReference>
<protein>
    <submittedName>
        <fullName evidence="5">tRNA-binding protein</fullName>
    </submittedName>
</protein>
<reference evidence="5 6" key="1">
    <citation type="submission" date="2018-04" db="EMBL/GenBank/DDBJ databases">
        <title>Genomic Encyclopedia of Archaeal and Bacterial Type Strains, Phase II (KMG-II): from individual species to whole genera.</title>
        <authorList>
            <person name="Goeker M."/>
        </authorList>
    </citation>
    <scope>NUCLEOTIDE SEQUENCE [LARGE SCALE GENOMIC DNA]</scope>
    <source>
        <strain evidence="5 6">DSM 45787</strain>
    </source>
</reference>
<evidence type="ECO:0000259" key="4">
    <source>
        <dbReference type="PROSITE" id="PS50886"/>
    </source>
</evidence>
<dbReference type="OrthoDB" id="9794564at2"/>
<evidence type="ECO:0000256" key="3">
    <source>
        <dbReference type="PROSITE-ProRule" id="PRU00209"/>
    </source>
</evidence>
<dbReference type="PANTHER" id="PTHR11586:SF37">
    <property type="entry name" value="TRNA-BINDING DOMAIN-CONTAINING PROTEIN"/>
    <property type="match status" value="1"/>
</dbReference>
<comment type="caution">
    <text evidence="5">The sequence shown here is derived from an EMBL/GenBank/DDBJ whole genome shotgun (WGS) entry which is preliminary data.</text>
</comment>
<dbReference type="PROSITE" id="PS50886">
    <property type="entry name" value="TRBD"/>
    <property type="match status" value="1"/>
</dbReference>
<dbReference type="SUPFAM" id="SSF50249">
    <property type="entry name" value="Nucleic acid-binding proteins"/>
    <property type="match status" value="1"/>
</dbReference>
<sequence length="112" mass="12611">MSQITYDDFKKVEIRTGKVIRAEAFPKARKPAYKLWIDFGEEVGVKKSSAQITKLYDREQLIGMRVLAVTNFPPLQVADFRSEVLVLGVEMEGGEVALIQADREVPLGLRVT</sequence>
<dbReference type="NCBIfam" id="NF007494">
    <property type="entry name" value="PRK10089.1-3"/>
    <property type="match status" value="1"/>
</dbReference>
<dbReference type="EMBL" id="QBKR01000007">
    <property type="protein sequence ID" value="PTX61259.1"/>
    <property type="molecule type" value="Genomic_DNA"/>
</dbReference>
<keyword evidence="1 3" id="KW-0820">tRNA-binding</keyword>
<dbReference type="InterPro" id="IPR008231">
    <property type="entry name" value="CsaA"/>
</dbReference>
<dbReference type="NCBIfam" id="NF007495">
    <property type="entry name" value="PRK10089.1-4"/>
    <property type="match status" value="1"/>
</dbReference>
<name>A0A2T6BYW0_9BACL</name>
<dbReference type="InterPro" id="IPR051270">
    <property type="entry name" value="Tyrosine-tRNA_ligase_regulator"/>
</dbReference>
<dbReference type="InterPro" id="IPR012340">
    <property type="entry name" value="NA-bd_OB-fold"/>
</dbReference>
<evidence type="ECO:0000256" key="2">
    <source>
        <dbReference type="ARBA" id="ARBA00022884"/>
    </source>
</evidence>
<dbReference type="Gene3D" id="2.40.50.140">
    <property type="entry name" value="Nucleic acid-binding proteins"/>
    <property type="match status" value="1"/>
</dbReference>
<dbReference type="Proteomes" id="UP000244240">
    <property type="component" value="Unassembled WGS sequence"/>
</dbReference>
<evidence type="ECO:0000256" key="1">
    <source>
        <dbReference type="ARBA" id="ARBA00022555"/>
    </source>
</evidence>
<organism evidence="5 6">
    <name type="scientific">Melghirimyces profundicolus</name>
    <dbReference type="NCBI Taxonomy" id="1242148"/>
    <lineage>
        <taxon>Bacteria</taxon>
        <taxon>Bacillati</taxon>
        <taxon>Bacillota</taxon>
        <taxon>Bacilli</taxon>
        <taxon>Bacillales</taxon>
        <taxon>Thermoactinomycetaceae</taxon>
        <taxon>Melghirimyces</taxon>
    </lineage>
</organism>
<proteinExistence type="predicted"/>
<evidence type="ECO:0000313" key="6">
    <source>
        <dbReference type="Proteomes" id="UP000244240"/>
    </source>
</evidence>
<dbReference type="PANTHER" id="PTHR11586">
    <property type="entry name" value="TRNA-AMINOACYLATION COFACTOR ARC1 FAMILY MEMBER"/>
    <property type="match status" value="1"/>
</dbReference>
<dbReference type="GO" id="GO:0000049">
    <property type="term" value="F:tRNA binding"/>
    <property type="evidence" value="ECO:0007669"/>
    <property type="project" value="UniProtKB-UniRule"/>
</dbReference>
<dbReference type="FunFam" id="2.40.50.140:FF:000165">
    <property type="entry name" value="Chaperone CsaA"/>
    <property type="match status" value="1"/>
</dbReference>
<dbReference type="Pfam" id="PF01588">
    <property type="entry name" value="tRNA_bind"/>
    <property type="match status" value="1"/>
</dbReference>
<evidence type="ECO:0000313" key="5">
    <source>
        <dbReference type="EMBL" id="PTX61259.1"/>
    </source>
</evidence>